<name>A0A420AD73_SPHD1</name>
<dbReference type="AlphaFoldDB" id="A0A420AD73"/>
<sequence>MFGVELIFFRRCLFLVPIFVLAGRVNGQQLTSFSSWEGNFHFANRWIDPFFPLNIQANVVALDLAVNDKAKNSGVKKQTIDKVDRPTAEVSIPVVEDSKPKAGIKYSSSRSSTLYRVALDKQLDERYDGKQVFVDAKGVKYIIDSKYRKQIIK</sequence>
<keyword evidence="2" id="KW-1185">Reference proteome</keyword>
<gene>
    <name evidence="1" type="ORF">DFQ12_5360</name>
</gene>
<accession>A0A420AD73</accession>
<protein>
    <submittedName>
        <fullName evidence="1">Uncharacterized protein</fullName>
    </submittedName>
</protein>
<reference evidence="1 2" key="1">
    <citation type="submission" date="2018-09" db="EMBL/GenBank/DDBJ databases">
        <title>Genomic Encyclopedia of Type Strains, Phase III (KMG-III): the genomes of soil and plant-associated and newly described type strains.</title>
        <authorList>
            <person name="Whitman W."/>
        </authorList>
    </citation>
    <scope>NUCLEOTIDE SEQUENCE [LARGE SCALE GENOMIC DNA]</scope>
    <source>
        <strain evidence="1 2">CECT 7938</strain>
    </source>
</reference>
<organism evidence="1 2">
    <name type="scientific">Sphingobacterium detergens</name>
    <dbReference type="NCBI Taxonomy" id="1145106"/>
    <lineage>
        <taxon>Bacteria</taxon>
        <taxon>Pseudomonadati</taxon>
        <taxon>Bacteroidota</taxon>
        <taxon>Sphingobacteriia</taxon>
        <taxon>Sphingobacteriales</taxon>
        <taxon>Sphingobacteriaceae</taxon>
        <taxon>Sphingobacterium</taxon>
    </lineage>
</organism>
<evidence type="ECO:0000313" key="1">
    <source>
        <dbReference type="EMBL" id="RKE42450.1"/>
    </source>
</evidence>
<dbReference type="Proteomes" id="UP000286246">
    <property type="component" value="Unassembled WGS sequence"/>
</dbReference>
<proteinExistence type="predicted"/>
<evidence type="ECO:0000313" key="2">
    <source>
        <dbReference type="Proteomes" id="UP000286246"/>
    </source>
</evidence>
<comment type="caution">
    <text evidence="1">The sequence shown here is derived from an EMBL/GenBank/DDBJ whole genome shotgun (WGS) entry which is preliminary data.</text>
</comment>
<dbReference type="EMBL" id="RAPY01000008">
    <property type="protein sequence ID" value="RKE42450.1"/>
    <property type="molecule type" value="Genomic_DNA"/>
</dbReference>